<name>A0A1H3HTQ4_9RHOB</name>
<reference evidence="7 8" key="1">
    <citation type="submission" date="2016-10" db="EMBL/GenBank/DDBJ databases">
        <authorList>
            <person name="de Groot N.N."/>
        </authorList>
    </citation>
    <scope>NUCLEOTIDE SEQUENCE [LARGE SCALE GENOMIC DNA]</scope>
    <source>
        <strain evidence="7 8">DSM 24677</strain>
    </source>
</reference>
<evidence type="ECO:0000256" key="3">
    <source>
        <dbReference type="ARBA" id="ARBA00022679"/>
    </source>
</evidence>
<proteinExistence type="inferred from homology"/>
<evidence type="ECO:0000256" key="4">
    <source>
        <dbReference type="ARBA" id="ARBA00023315"/>
    </source>
</evidence>
<dbReference type="STRING" id="576131.SAMN05444486_101656"/>
<keyword evidence="3 7" id="KW-0808">Transferase</keyword>
<evidence type="ECO:0000313" key="8">
    <source>
        <dbReference type="Proteomes" id="UP000199026"/>
    </source>
</evidence>
<keyword evidence="2 5" id="KW-0963">Cytoplasm</keyword>
<dbReference type="AlphaFoldDB" id="A0A1H3HTQ4"/>
<evidence type="ECO:0000256" key="2">
    <source>
        <dbReference type="ARBA" id="ARBA00022490"/>
    </source>
</evidence>
<dbReference type="SUPFAM" id="SSF55729">
    <property type="entry name" value="Acyl-CoA N-acyltransferases (Nat)"/>
    <property type="match status" value="1"/>
</dbReference>
<dbReference type="InterPro" id="IPR050680">
    <property type="entry name" value="YpeA/RimI_acetyltransf"/>
</dbReference>
<evidence type="ECO:0000313" key="7">
    <source>
        <dbReference type="EMBL" id="SDY18863.1"/>
    </source>
</evidence>
<dbReference type="RefSeq" id="WP_089887799.1">
    <property type="nucleotide sequence ID" value="NZ_CALJFH010000007.1"/>
</dbReference>
<dbReference type="Pfam" id="PF00583">
    <property type="entry name" value="Acetyltransf_1"/>
    <property type="match status" value="1"/>
</dbReference>
<feature type="domain" description="N-acetyltransferase" evidence="6">
    <location>
        <begin position="1"/>
        <end position="137"/>
    </location>
</feature>
<dbReference type="PROSITE" id="PS51186">
    <property type="entry name" value="GNAT"/>
    <property type="match status" value="1"/>
</dbReference>
<dbReference type="PANTHER" id="PTHR43420">
    <property type="entry name" value="ACETYLTRANSFERASE"/>
    <property type="match status" value="1"/>
</dbReference>
<dbReference type="NCBIfam" id="TIGR01575">
    <property type="entry name" value="rimI"/>
    <property type="match status" value="1"/>
</dbReference>
<dbReference type="GO" id="GO:0008999">
    <property type="term" value="F:protein-N-terminal-alanine acetyltransferase activity"/>
    <property type="evidence" value="ECO:0007669"/>
    <property type="project" value="UniProtKB-EC"/>
</dbReference>
<dbReference type="EC" id="2.3.1.266" evidence="5"/>
<comment type="subcellular location">
    <subcellularLocation>
        <location evidence="5">Cytoplasm</location>
    </subcellularLocation>
</comment>
<keyword evidence="8" id="KW-1185">Reference proteome</keyword>
<organism evidence="7 8">
    <name type="scientific">Lentibacter algarum</name>
    <dbReference type="NCBI Taxonomy" id="576131"/>
    <lineage>
        <taxon>Bacteria</taxon>
        <taxon>Pseudomonadati</taxon>
        <taxon>Pseudomonadota</taxon>
        <taxon>Alphaproteobacteria</taxon>
        <taxon>Rhodobacterales</taxon>
        <taxon>Roseobacteraceae</taxon>
        <taxon>Lentibacter</taxon>
    </lineage>
</organism>
<dbReference type="GO" id="GO:0005737">
    <property type="term" value="C:cytoplasm"/>
    <property type="evidence" value="ECO:0007669"/>
    <property type="project" value="UniProtKB-SubCell"/>
</dbReference>
<dbReference type="EMBL" id="FNPR01000001">
    <property type="protein sequence ID" value="SDY18863.1"/>
    <property type="molecule type" value="Genomic_DNA"/>
</dbReference>
<gene>
    <name evidence="7" type="ORF">SAMN05444486_101656</name>
</gene>
<keyword evidence="4" id="KW-0012">Acyltransferase</keyword>
<evidence type="ECO:0000256" key="5">
    <source>
        <dbReference type="RuleBase" id="RU363094"/>
    </source>
</evidence>
<dbReference type="Gene3D" id="3.40.630.30">
    <property type="match status" value="1"/>
</dbReference>
<protein>
    <recommendedName>
        <fullName evidence="5">[Ribosomal protein bS18]-alanine N-acetyltransferase</fullName>
        <ecNumber evidence="5">2.3.1.266</ecNumber>
    </recommendedName>
</protein>
<evidence type="ECO:0000259" key="6">
    <source>
        <dbReference type="PROSITE" id="PS51186"/>
    </source>
</evidence>
<dbReference type="PANTHER" id="PTHR43420:SF44">
    <property type="entry name" value="ACETYLTRANSFERASE YPEA"/>
    <property type="match status" value="1"/>
</dbReference>
<sequence>MTPEALADIHAACFPARPWTAEELKALISEPGSLLESQTDKGFALARMTLDEAELLTIAVCPNAQGRGTGRALLEALVARLAAQNVAHLFLEVAEDNAPARALYTRAGFAEVGRRKGYYARAGQAAVDALVLSLKLPV</sequence>
<dbReference type="InterPro" id="IPR000182">
    <property type="entry name" value="GNAT_dom"/>
</dbReference>
<dbReference type="Proteomes" id="UP000199026">
    <property type="component" value="Unassembled WGS sequence"/>
</dbReference>
<dbReference type="OrthoDB" id="9804026at2"/>
<dbReference type="InterPro" id="IPR006464">
    <property type="entry name" value="AcTrfase_RimI/Ard1"/>
</dbReference>
<dbReference type="InterPro" id="IPR016181">
    <property type="entry name" value="Acyl_CoA_acyltransferase"/>
</dbReference>
<comment type="similarity">
    <text evidence="1 5">Belongs to the acetyltransferase family. RimI subfamily.</text>
</comment>
<evidence type="ECO:0000256" key="1">
    <source>
        <dbReference type="ARBA" id="ARBA00005395"/>
    </source>
</evidence>
<comment type="catalytic activity">
    <reaction evidence="5">
        <text>N-terminal L-alanyl-[ribosomal protein bS18] + acetyl-CoA = N-terminal N(alpha)-acetyl-L-alanyl-[ribosomal protein bS18] + CoA + H(+)</text>
        <dbReference type="Rhea" id="RHEA:43756"/>
        <dbReference type="Rhea" id="RHEA-COMP:10676"/>
        <dbReference type="Rhea" id="RHEA-COMP:10677"/>
        <dbReference type="ChEBI" id="CHEBI:15378"/>
        <dbReference type="ChEBI" id="CHEBI:57287"/>
        <dbReference type="ChEBI" id="CHEBI:57288"/>
        <dbReference type="ChEBI" id="CHEBI:64718"/>
        <dbReference type="ChEBI" id="CHEBI:83683"/>
        <dbReference type="EC" id="2.3.1.266"/>
    </reaction>
</comment>
<dbReference type="GeneID" id="78123455"/>
<accession>A0A1H3HTQ4</accession>
<dbReference type="CDD" id="cd04301">
    <property type="entry name" value="NAT_SF"/>
    <property type="match status" value="1"/>
</dbReference>
<comment type="function">
    <text evidence="5">Acetylates the N-terminal alanine of ribosomal protein bS18.</text>
</comment>